<evidence type="ECO:0000313" key="5">
    <source>
        <dbReference type="EMBL" id="CAF4505197.1"/>
    </source>
</evidence>
<evidence type="ECO:0000313" key="8">
    <source>
        <dbReference type="Proteomes" id="UP000663873"/>
    </source>
</evidence>
<dbReference type="Proteomes" id="UP000663838">
    <property type="component" value="Unassembled WGS sequence"/>
</dbReference>
<dbReference type="Proteomes" id="UP000663865">
    <property type="component" value="Unassembled WGS sequence"/>
</dbReference>
<sequence length="114" mass="12717">MDEPQREPQSNAPNAQFMAQLGNKLSQSTRTYITRSDRDAIRLALEDFQAILHAIGSNDTLEATHKVKQMAGNLQGKYGKLFARVVNQVGNCDTVNIEDIEIIMNTNIVDVDQI</sequence>
<dbReference type="Proteomes" id="UP000663825">
    <property type="component" value="Unassembled WGS sequence"/>
</dbReference>
<evidence type="ECO:0000313" key="6">
    <source>
        <dbReference type="EMBL" id="CAF4573287.1"/>
    </source>
</evidence>
<evidence type="ECO:0000313" key="2">
    <source>
        <dbReference type="EMBL" id="CAF3394822.1"/>
    </source>
</evidence>
<accession>A0A818ZNJ7</accession>
<evidence type="ECO:0000313" key="1">
    <source>
        <dbReference type="EMBL" id="CAF3231129.1"/>
    </source>
</evidence>
<protein>
    <submittedName>
        <fullName evidence="3">Uncharacterized protein</fullName>
    </submittedName>
</protein>
<proteinExistence type="predicted"/>
<organism evidence="3 7">
    <name type="scientific">Rotaria socialis</name>
    <dbReference type="NCBI Taxonomy" id="392032"/>
    <lineage>
        <taxon>Eukaryota</taxon>
        <taxon>Metazoa</taxon>
        <taxon>Spiralia</taxon>
        <taxon>Gnathifera</taxon>
        <taxon>Rotifera</taxon>
        <taxon>Eurotatoria</taxon>
        <taxon>Bdelloidea</taxon>
        <taxon>Philodinida</taxon>
        <taxon>Philodinidae</taxon>
        <taxon>Rotaria</taxon>
    </lineage>
</organism>
<evidence type="ECO:0000313" key="3">
    <source>
        <dbReference type="EMBL" id="CAF3771608.1"/>
    </source>
</evidence>
<comment type="caution">
    <text evidence="3">The sequence shown here is derived from an EMBL/GenBank/DDBJ whole genome shotgun (WGS) entry which is preliminary data.</text>
</comment>
<dbReference type="AlphaFoldDB" id="A0A818ZNJ7"/>
<dbReference type="EMBL" id="CAJOBP010000761">
    <property type="protein sequence ID" value="CAF4217671.1"/>
    <property type="molecule type" value="Genomic_DNA"/>
</dbReference>
<dbReference type="Proteomes" id="UP000663873">
    <property type="component" value="Unassembled WGS sequence"/>
</dbReference>
<dbReference type="EMBL" id="CAJNXB010002283">
    <property type="protein sequence ID" value="CAF3231129.1"/>
    <property type="molecule type" value="Genomic_DNA"/>
</dbReference>
<reference evidence="3" key="1">
    <citation type="submission" date="2021-02" db="EMBL/GenBank/DDBJ databases">
        <authorList>
            <person name="Nowell W R."/>
        </authorList>
    </citation>
    <scope>NUCLEOTIDE SEQUENCE</scope>
</reference>
<name>A0A818ZNJ7_9BILA</name>
<keyword evidence="8" id="KW-1185">Reference proteome</keyword>
<dbReference type="Proteomes" id="UP000663833">
    <property type="component" value="Unassembled WGS sequence"/>
</dbReference>
<evidence type="ECO:0000313" key="4">
    <source>
        <dbReference type="EMBL" id="CAF4217671.1"/>
    </source>
</evidence>
<dbReference type="EMBL" id="CAJNYV010005657">
    <property type="protein sequence ID" value="CAF3771608.1"/>
    <property type="molecule type" value="Genomic_DNA"/>
</dbReference>
<dbReference type="Proteomes" id="UP000663851">
    <property type="component" value="Unassembled WGS sequence"/>
</dbReference>
<dbReference type="EMBL" id="CAJOBS010000421">
    <property type="protein sequence ID" value="CAF4573287.1"/>
    <property type="molecule type" value="Genomic_DNA"/>
</dbReference>
<dbReference type="EMBL" id="CAJOBO010003855">
    <property type="protein sequence ID" value="CAF4505197.1"/>
    <property type="molecule type" value="Genomic_DNA"/>
</dbReference>
<gene>
    <name evidence="5" type="ORF">HFQ381_LOCUS28070</name>
    <name evidence="3" type="ORF">KIK155_LOCUS30855</name>
    <name evidence="2" type="ORF">LUA448_LOCUS17013</name>
    <name evidence="1" type="ORF">TIS948_LOCUS14113</name>
    <name evidence="6" type="ORF">TOA249_LOCUS8757</name>
    <name evidence="4" type="ORF">UJA718_LOCUS7536</name>
</gene>
<evidence type="ECO:0000313" key="7">
    <source>
        <dbReference type="Proteomes" id="UP000663865"/>
    </source>
</evidence>
<dbReference type="EMBL" id="CAJNYD010002139">
    <property type="protein sequence ID" value="CAF3394822.1"/>
    <property type="molecule type" value="Genomic_DNA"/>
</dbReference>